<reference evidence="1 2" key="1">
    <citation type="journal article" date="2021" name="Plant Biotechnol. J.">
        <title>Multi-omics assisted identification of the key and species-specific regulatory components of drought-tolerant mechanisms in Gossypium stocksii.</title>
        <authorList>
            <person name="Yu D."/>
            <person name="Ke L."/>
            <person name="Zhang D."/>
            <person name="Wu Y."/>
            <person name="Sun Y."/>
            <person name="Mei J."/>
            <person name="Sun J."/>
            <person name="Sun Y."/>
        </authorList>
    </citation>
    <scope>NUCLEOTIDE SEQUENCE [LARGE SCALE GENOMIC DNA]</scope>
    <source>
        <strain evidence="2">cv. E1</strain>
        <tissue evidence="1">Leaf</tissue>
    </source>
</reference>
<keyword evidence="2" id="KW-1185">Reference proteome</keyword>
<accession>A0A9D3VP16</accession>
<name>A0A9D3VP16_9ROSI</name>
<protein>
    <recommendedName>
        <fullName evidence="3">Reverse transcriptase domain-containing protein</fullName>
    </recommendedName>
</protein>
<evidence type="ECO:0000313" key="2">
    <source>
        <dbReference type="Proteomes" id="UP000828251"/>
    </source>
</evidence>
<sequence>MTIKIDLDKAYDRVRWDFIDATLQAAGDGIHAAIADGRWSSIRLCRSDSSSLWVNVLRSKYGVPSGLPKSLSRGRCSFLWKSLLKIWPLIRENLL</sequence>
<dbReference type="Proteomes" id="UP000828251">
    <property type="component" value="Unassembled WGS sequence"/>
</dbReference>
<comment type="caution">
    <text evidence="1">The sequence shown here is derived from an EMBL/GenBank/DDBJ whole genome shotgun (WGS) entry which is preliminary data.</text>
</comment>
<proteinExistence type="predicted"/>
<evidence type="ECO:0000313" key="1">
    <source>
        <dbReference type="EMBL" id="KAH1090702.1"/>
    </source>
</evidence>
<organism evidence="1 2">
    <name type="scientific">Gossypium stocksii</name>
    <dbReference type="NCBI Taxonomy" id="47602"/>
    <lineage>
        <taxon>Eukaryota</taxon>
        <taxon>Viridiplantae</taxon>
        <taxon>Streptophyta</taxon>
        <taxon>Embryophyta</taxon>
        <taxon>Tracheophyta</taxon>
        <taxon>Spermatophyta</taxon>
        <taxon>Magnoliopsida</taxon>
        <taxon>eudicotyledons</taxon>
        <taxon>Gunneridae</taxon>
        <taxon>Pentapetalae</taxon>
        <taxon>rosids</taxon>
        <taxon>malvids</taxon>
        <taxon>Malvales</taxon>
        <taxon>Malvaceae</taxon>
        <taxon>Malvoideae</taxon>
        <taxon>Gossypium</taxon>
    </lineage>
</organism>
<evidence type="ECO:0008006" key="3">
    <source>
        <dbReference type="Google" id="ProtNLM"/>
    </source>
</evidence>
<dbReference type="AlphaFoldDB" id="A0A9D3VP16"/>
<gene>
    <name evidence="1" type="ORF">J1N35_017959</name>
</gene>
<dbReference type="EMBL" id="JAIQCV010000006">
    <property type="protein sequence ID" value="KAH1090702.1"/>
    <property type="molecule type" value="Genomic_DNA"/>
</dbReference>